<dbReference type="AlphaFoldDB" id="A0A6A4SF89"/>
<reference evidence="2 3" key="1">
    <citation type="submission" date="2019-06" db="EMBL/GenBank/DDBJ databases">
        <title>Draft genomes of female and male turbot (Scophthalmus maximus).</title>
        <authorList>
            <person name="Xu H."/>
            <person name="Xu X.-W."/>
            <person name="Shao C."/>
            <person name="Chen S."/>
        </authorList>
    </citation>
    <scope>NUCLEOTIDE SEQUENCE [LARGE SCALE GENOMIC DNA]</scope>
    <source>
        <strain evidence="2">Ysfricsl-2016a</strain>
        <tissue evidence="2">Blood</tissue>
    </source>
</reference>
<feature type="region of interest" description="Disordered" evidence="1">
    <location>
        <begin position="101"/>
        <end position="121"/>
    </location>
</feature>
<feature type="region of interest" description="Disordered" evidence="1">
    <location>
        <begin position="32"/>
        <end position="62"/>
    </location>
</feature>
<comment type="caution">
    <text evidence="2">The sequence shown here is derived from an EMBL/GenBank/DDBJ whole genome shotgun (WGS) entry which is preliminary data.</text>
</comment>
<proteinExistence type="predicted"/>
<dbReference type="Proteomes" id="UP000438429">
    <property type="component" value="Unassembled WGS sequence"/>
</dbReference>
<accession>A0A6A4SF89</accession>
<evidence type="ECO:0000313" key="2">
    <source>
        <dbReference type="EMBL" id="KAF0031225.1"/>
    </source>
</evidence>
<gene>
    <name evidence="2" type="ORF">F2P81_015780</name>
</gene>
<evidence type="ECO:0000256" key="1">
    <source>
        <dbReference type="SAM" id="MobiDB-lite"/>
    </source>
</evidence>
<sequence length="160" mass="17434">MESEGSISSSSLFLSDTLRCCRSGRRPHGRWLMCQGQRRSSSPASPEQAQSSNESESEELTNRDHINIICERFSPVTVDPAAVRELSVARRADVGQTAGRSCQRPWVPVNGTDTTRGDGVSQTVTSKCAQLRICLIGPNWGPLNTPQTPYSSLPCINVSQ</sequence>
<organism evidence="2 3">
    <name type="scientific">Scophthalmus maximus</name>
    <name type="common">Turbot</name>
    <name type="synonym">Psetta maxima</name>
    <dbReference type="NCBI Taxonomy" id="52904"/>
    <lineage>
        <taxon>Eukaryota</taxon>
        <taxon>Metazoa</taxon>
        <taxon>Chordata</taxon>
        <taxon>Craniata</taxon>
        <taxon>Vertebrata</taxon>
        <taxon>Euteleostomi</taxon>
        <taxon>Actinopterygii</taxon>
        <taxon>Neopterygii</taxon>
        <taxon>Teleostei</taxon>
        <taxon>Neoteleostei</taxon>
        <taxon>Acanthomorphata</taxon>
        <taxon>Carangaria</taxon>
        <taxon>Pleuronectiformes</taxon>
        <taxon>Pleuronectoidei</taxon>
        <taxon>Scophthalmidae</taxon>
        <taxon>Scophthalmus</taxon>
    </lineage>
</organism>
<evidence type="ECO:0000313" key="3">
    <source>
        <dbReference type="Proteomes" id="UP000438429"/>
    </source>
</evidence>
<protein>
    <submittedName>
        <fullName evidence="2">Uncharacterized protein</fullName>
    </submittedName>
</protein>
<feature type="compositionally biased region" description="Low complexity" evidence="1">
    <location>
        <begin position="38"/>
        <end position="54"/>
    </location>
</feature>
<dbReference type="EMBL" id="VEVO01000014">
    <property type="protein sequence ID" value="KAF0031225.1"/>
    <property type="molecule type" value="Genomic_DNA"/>
</dbReference>
<name>A0A6A4SF89_SCOMX</name>